<dbReference type="PANTHER" id="PTHR37422:SF23">
    <property type="entry name" value="TEICHURONIC ACID BIOSYNTHESIS PROTEIN TUAE"/>
    <property type="match status" value="1"/>
</dbReference>
<feature type="transmembrane region" description="Helical" evidence="5">
    <location>
        <begin position="129"/>
        <end position="147"/>
    </location>
</feature>
<feature type="transmembrane region" description="Helical" evidence="5">
    <location>
        <begin position="399"/>
        <end position="417"/>
    </location>
</feature>
<sequence length="423" mass="46078">MRPNRDPPLLTTFTMLKPQRGLAWARIGAELGLFLFGALAICLPVGLAPFGFVLVTTSVLYFGRLRRATSEIVAPLRILFLLALSVLLLSLLSIIVMHLGLRDLDIRTRFLLLPWSALWVYALRPRKQWLWCGAALGVFGVLLLAVIQILRGETRAEGWVNAIVLADVTMALTIMVVFARPKQSWLLPSLVLLACSAVIVLSGSRGVLLAMAVVLLVLTMTVRWASLRVRLLLLAGLVLGGGALALEVPQVTEQMRLVELQADMRRLESGDSDSSTGARLERLQVAYATFLSKPLMGVGIGQFDRAMTLLPVCRGDEWLVRCHLRHAHNDLAEWAATQGVPGLLAILAIYGVPFVLLLRLYAAGGRKSFRGPAATGVMLVAAYMLCGMTQSMFSHQMSTSFYAVAVGVCIGLALREVKLRGAL</sequence>
<evidence type="ECO:0000256" key="5">
    <source>
        <dbReference type="SAM" id="Phobius"/>
    </source>
</evidence>
<evidence type="ECO:0000256" key="3">
    <source>
        <dbReference type="ARBA" id="ARBA00022989"/>
    </source>
</evidence>
<evidence type="ECO:0000256" key="2">
    <source>
        <dbReference type="ARBA" id="ARBA00022692"/>
    </source>
</evidence>
<feature type="transmembrane region" description="Helical" evidence="5">
    <location>
        <begin position="373"/>
        <end position="393"/>
    </location>
</feature>
<dbReference type="PIR" id="E82611">
    <property type="entry name" value="E82611"/>
</dbReference>
<evidence type="ECO:0000313" key="8">
    <source>
        <dbReference type="Proteomes" id="UP000000812"/>
    </source>
</evidence>
<reference evidence="7 8" key="1">
    <citation type="journal article" date="2000" name="Nature">
        <title>The genome sequence of the plant pathogen Xylella fastidiosa.</title>
        <authorList>
            <person name="Simpson A.J."/>
            <person name="Reinach F.C."/>
            <person name="Arruda P."/>
            <person name="Abreu F.A."/>
            <person name="Acencio M."/>
            <person name="Alvarenga R."/>
            <person name="Alves L.M."/>
            <person name="Araya J.E."/>
            <person name="Baia G.S."/>
            <person name="Baptista C.S."/>
            <person name="Barros M.H."/>
            <person name="Bonaccorsi E.D."/>
            <person name="Bordin S."/>
            <person name="Bove J.M."/>
            <person name="Briones M.R."/>
            <person name="Bueno M.R."/>
            <person name="Camargo A.A."/>
            <person name="Camargo L.E."/>
            <person name="Carraro D.M."/>
            <person name="Carrer H."/>
            <person name="Colauto N.B."/>
            <person name="Colombo C."/>
            <person name="Costa F.F."/>
            <person name="Costa M.C."/>
            <person name="Costa-Neto C.M."/>
            <person name="Coutinho L.L."/>
            <person name="Cristofani M."/>
            <person name="Dias-Neto E."/>
            <person name="Docena C."/>
            <person name="El-Dorry H."/>
            <person name="Facincani A.P."/>
            <person name="Ferreira A.J."/>
            <person name="Ferreira V.C."/>
            <person name="Ferro J.A."/>
            <person name="Fraga J.S."/>
            <person name="Franca S.C."/>
            <person name="Franco M.C."/>
            <person name="Frohme M."/>
            <person name="Furlan L.R."/>
            <person name="Garnier M."/>
            <person name="Goldman G.H."/>
            <person name="Goldman M.H."/>
            <person name="Gomes S.L."/>
            <person name="Gruber A."/>
            <person name="Ho P.L."/>
            <person name="Hoheisel J.D."/>
            <person name="Junqueira M.L."/>
            <person name="Kemper E.L."/>
            <person name="Kitajima J.P."/>
            <person name="Krieger J.E."/>
            <person name="Kuramae E.E."/>
            <person name="Laigret F."/>
            <person name="Lambais M.R."/>
            <person name="Leite L.C."/>
            <person name="Lemos E.G."/>
            <person name="Lemos M.V."/>
            <person name="Lopes S.A."/>
            <person name="Lopes C.R."/>
            <person name="Machado J.A."/>
            <person name="Machado M.A."/>
            <person name="Madeira A.M."/>
            <person name="Madeira H.M."/>
            <person name="Marino C.L."/>
            <person name="Marques M.V."/>
            <person name="Martins E.A."/>
            <person name="Martins E.M."/>
            <person name="Matsukuma A.Y."/>
            <person name="Menck C.F."/>
            <person name="Miracca E.C."/>
            <person name="Miyaki C.Y."/>
            <person name="Monteriro-Vitorello C.B."/>
            <person name="Moon D.H."/>
            <person name="Nagai M.A."/>
            <person name="Nascimento A.L."/>
            <person name="Netto L.E."/>
            <person name="Nhani A.Jr."/>
            <person name="Nobrega F.G."/>
            <person name="Nunes L.R."/>
            <person name="Oliveira M.A."/>
            <person name="de Oliveira M.C."/>
            <person name="de Oliveira R.C."/>
            <person name="Palmieri D.A."/>
            <person name="Paris A."/>
            <person name="Peixoto B.R."/>
            <person name="Pereira G.A."/>
            <person name="Pereira H.A.Jr."/>
            <person name="Pesquero J.B."/>
            <person name="Quaggio R.B."/>
            <person name="Roberto P.G."/>
            <person name="Rodrigues V."/>
            <person name="de M Rosa A.J."/>
            <person name="de Rosa V.E.Jr."/>
            <person name="de Sa R.G."/>
            <person name="Santelli R.V."/>
            <person name="Sawasaki H.E."/>
            <person name="da Silva A.C."/>
            <person name="da Silva A.M."/>
            <person name="da Silva F.R."/>
            <person name="da Silva W.A.Jr."/>
            <person name="da Silveira J.F."/>
            <person name="Silvestri M.L."/>
            <person name="Siqueira W.J."/>
            <person name="de Souza A.A."/>
            <person name="de Souza A.P."/>
            <person name="Terenzi M.F."/>
            <person name="Truffi D."/>
            <person name="Tsai S.M."/>
            <person name="Tsuhako M.H."/>
            <person name="Vallada H."/>
            <person name="Van Sluys M.A."/>
            <person name="Verjovski-Almeida S."/>
            <person name="Vettore A.L."/>
            <person name="Zago M.A."/>
            <person name="Zatz M."/>
            <person name="Meidanis J."/>
            <person name="Setubal J.C."/>
        </authorList>
    </citation>
    <scope>NUCLEOTIDE SEQUENCE [LARGE SCALE GENOMIC DNA]</scope>
    <source>
        <strain evidence="7 8">9a5c</strain>
    </source>
</reference>
<dbReference type="InterPro" id="IPR007016">
    <property type="entry name" value="O-antigen_ligase-rel_domated"/>
</dbReference>
<feature type="transmembrane region" description="Helical" evidence="5">
    <location>
        <begin position="340"/>
        <end position="361"/>
    </location>
</feature>
<feature type="domain" description="O-antigen ligase-related" evidence="6">
    <location>
        <begin position="191"/>
        <end position="346"/>
    </location>
</feature>
<keyword evidence="4 5" id="KW-0472">Membrane</keyword>
<evidence type="ECO:0000259" key="6">
    <source>
        <dbReference type="Pfam" id="PF04932"/>
    </source>
</evidence>
<feature type="transmembrane region" description="Helical" evidence="5">
    <location>
        <begin position="231"/>
        <end position="248"/>
    </location>
</feature>
<keyword evidence="3 5" id="KW-1133">Transmembrane helix</keyword>
<dbReference type="AlphaFoldDB" id="Q9PBZ0"/>
<evidence type="ECO:0000313" key="7">
    <source>
        <dbReference type="EMBL" id="AAF84797.1"/>
    </source>
</evidence>
<organism evidence="7 8">
    <name type="scientific">Xylella fastidiosa (strain 9a5c)</name>
    <dbReference type="NCBI Taxonomy" id="160492"/>
    <lineage>
        <taxon>Bacteria</taxon>
        <taxon>Pseudomonadati</taxon>
        <taxon>Pseudomonadota</taxon>
        <taxon>Gammaproteobacteria</taxon>
        <taxon>Lysobacterales</taxon>
        <taxon>Lysobacteraceae</taxon>
        <taxon>Xylella</taxon>
    </lineage>
</organism>
<dbReference type="PANTHER" id="PTHR37422">
    <property type="entry name" value="TEICHURONIC ACID BIOSYNTHESIS PROTEIN TUAE"/>
    <property type="match status" value="1"/>
</dbReference>
<dbReference type="InterPro" id="IPR051533">
    <property type="entry name" value="WaaL-like"/>
</dbReference>
<name>Q9PBZ0_XYLFA</name>
<protein>
    <recommendedName>
        <fullName evidence="6">O-antigen ligase-related domain-containing protein</fullName>
    </recommendedName>
</protein>
<feature type="transmembrane region" description="Helical" evidence="5">
    <location>
        <begin position="159"/>
        <end position="178"/>
    </location>
</feature>
<proteinExistence type="predicted"/>
<dbReference type="HOGENOM" id="CLU_049451_0_1_6"/>
<dbReference type="eggNOG" id="COG3307">
    <property type="taxonomic scope" value="Bacteria"/>
</dbReference>
<gene>
    <name evidence="7" type="ordered locus">XF_1995</name>
</gene>
<dbReference type="KEGG" id="xfa:XF_1995"/>
<dbReference type="Pfam" id="PF04932">
    <property type="entry name" value="Wzy_C"/>
    <property type="match status" value="1"/>
</dbReference>
<keyword evidence="2 5" id="KW-0812">Transmembrane</keyword>
<dbReference type="STRING" id="160492.XF_1995"/>
<dbReference type="EMBL" id="AE003849">
    <property type="protein sequence ID" value="AAF84797.1"/>
    <property type="molecule type" value="Genomic_DNA"/>
</dbReference>
<dbReference type="GO" id="GO:0016020">
    <property type="term" value="C:membrane"/>
    <property type="evidence" value="ECO:0007669"/>
    <property type="project" value="UniProtKB-SubCell"/>
</dbReference>
<evidence type="ECO:0000256" key="1">
    <source>
        <dbReference type="ARBA" id="ARBA00004141"/>
    </source>
</evidence>
<evidence type="ECO:0000256" key="4">
    <source>
        <dbReference type="ARBA" id="ARBA00023136"/>
    </source>
</evidence>
<comment type="subcellular location">
    <subcellularLocation>
        <location evidence="1">Membrane</location>
        <topology evidence="1">Multi-pass membrane protein</topology>
    </subcellularLocation>
</comment>
<dbReference type="Proteomes" id="UP000000812">
    <property type="component" value="Chromosome"/>
</dbReference>
<accession>Q9PBZ0</accession>
<feature type="transmembrane region" description="Helical" evidence="5">
    <location>
        <begin position="78"/>
        <end position="100"/>
    </location>
</feature>